<comment type="caution">
    <text evidence="1">The sequence shown here is derived from an EMBL/GenBank/DDBJ whole genome shotgun (WGS) entry which is preliminary data.</text>
</comment>
<dbReference type="EMBL" id="DMUP01000042">
    <property type="protein sequence ID" value="HAR55521.1"/>
    <property type="molecule type" value="Genomic_DNA"/>
</dbReference>
<dbReference type="AlphaFoldDB" id="A0A348WLV9"/>
<evidence type="ECO:0000313" key="1">
    <source>
        <dbReference type="EMBL" id="HAR55521.1"/>
    </source>
</evidence>
<accession>A0A348WLV9</accession>
<dbReference type="Proteomes" id="UP000262878">
    <property type="component" value="Unassembled WGS sequence"/>
</dbReference>
<gene>
    <name evidence="1" type="ORF">DCR58_01910</name>
</gene>
<evidence type="ECO:0000313" key="2">
    <source>
        <dbReference type="Proteomes" id="UP000262878"/>
    </source>
</evidence>
<name>A0A348WLV9_9GAMM</name>
<reference evidence="1 2" key="1">
    <citation type="journal article" date="2018" name="Nat. Biotechnol.">
        <title>A standardized bacterial taxonomy based on genome phylogeny substantially revises the tree of life.</title>
        <authorList>
            <person name="Parks D.H."/>
            <person name="Chuvochina M."/>
            <person name="Waite D.W."/>
            <person name="Rinke C."/>
            <person name="Skarshewski A."/>
            <person name="Chaumeil P.A."/>
            <person name="Hugenholtz P."/>
        </authorList>
    </citation>
    <scope>NUCLEOTIDE SEQUENCE [LARGE SCALE GENOMIC DNA]</scope>
    <source>
        <strain evidence="1">UBA9360</strain>
    </source>
</reference>
<protein>
    <submittedName>
        <fullName evidence="1">Uncharacterized protein</fullName>
    </submittedName>
</protein>
<proteinExistence type="predicted"/>
<organism evidence="1 2">
    <name type="scientific">Idiomarina baltica</name>
    <dbReference type="NCBI Taxonomy" id="190892"/>
    <lineage>
        <taxon>Bacteria</taxon>
        <taxon>Pseudomonadati</taxon>
        <taxon>Pseudomonadota</taxon>
        <taxon>Gammaproteobacteria</taxon>
        <taxon>Alteromonadales</taxon>
        <taxon>Idiomarinaceae</taxon>
        <taxon>Idiomarina</taxon>
    </lineage>
</organism>
<sequence>MSEIKPIVVLDQSDAFSLIRTEMSVLFETGQKDFTLFSQLPFQLLDVDFKVMTLAPESPIEAGAVSLDEMDQLLELLAGRYIHSTLTTVEQLTKEYLLLKLKQVRSVNIVNKTLQLASQY</sequence>